<reference evidence="7 8" key="1">
    <citation type="journal article" date="2014" name="Genome Announc.">
        <title>The Genome Sequence of Bifidobacterium moukalabense DSM 27321 Highlights the Close Phylogenetic Relatedness with the Bifidobacterium dentium Taxon.</title>
        <authorList>
            <person name="Lugli G.A."/>
            <person name="Duranti S."/>
            <person name="Milani C."/>
            <person name="Turroni F."/>
            <person name="Viappiani A."/>
            <person name="Mangifesta M."/>
            <person name="van Sinderen D."/>
            <person name="Ventura M."/>
        </authorList>
    </citation>
    <scope>NUCLEOTIDE SEQUENCE [LARGE SCALE GENOMIC DNA]</scope>
    <source>
        <strain evidence="7 8">DSM 27321</strain>
    </source>
</reference>
<evidence type="ECO:0000313" key="7">
    <source>
        <dbReference type="EMBL" id="ETY71337.1"/>
    </source>
</evidence>
<dbReference type="Proteomes" id="UP000019155">
    <property type="component" value="Unassembled WGS sequence"/>
</dbReference>
<gene>
    <name evidence="7" type="ORF">BMOU_0825</name>
</gene>
<accession>W4N8H7</accession>
<evidence type="ECO:0000259" key="6">
    <source>
        <dbReference type="PROSITE" id="PS50901"/>
    </source>
</evidence>
<dbReference type="InterPro" id="IPR002543">
    <property type="entry name" value="FtsK_dom"/>
</dbReference>
<dbReference type="GO" id="GO:0003677">
    <property type="term" value="F:DNA binding"/>
    <property type="evidence" value="ECO:0007669"/>
    <property type="project" value="InterPro"/>
</dbReference>
<dbReference type="EMBL" id="AZMV01000004">
    <property type="protein sequence ID" value="ETY71337.1"/>
    <property type="molecule type" value="Genomic_DNA"/>
</dbReference>
<evidence type="ECO:0000256" key="3">
    <source>
        <dbReference type="PROSITE-ProRule" id="PRU00289"/>
    </source>
</evidence>
<dbReference type="Pfam" id="PF01580">
    <property type="entry name" value="FtsK_SpoIIIE"/>
    <property type="match status" value="1"/>
</dbReference>
<dbReference type="STRING" id="1435051.BMOU_0825"/>
<dbReference type="PATRIC" id="fig|1435051.3.peg.816"/>
<name>W4N8H7_9BIFI</name>
<dbReference type="GO" id="GO:0005524">
    <property type="term" value="F:ATP binding"/>
    <property type="evidence" value="ECO:0007669"/>
    <property type="project" value="UniProtKB-UniRule"/>
</dbReference>
<dbReference type="InterPro" id="IPR003593">
    <property type="entry name" value="AAA+_ATPase"/>
</dbReference>
<sequence length="629" mass="69120">MSSDHNPRFDLHLFYGDAQTAAMKDSHASRLDDDRLMLLSWSAPVLAQFVMLIIMCTQRHWMYVLMLAPGLLGGALSLAVMAMRSKRARRKALREDSDTSGGQLASSVTGPPNRTSSELPRIPCIDFERLHRLDDDPLTWRGIVRRWLESSPSDCDIGMTSHAPFAVDLVHAGPHAMVAGTTGSGKSVLLISWCMALAIRYSPEALHFVFLDFKGGSTFNALEHLPHTVGNVCDLDLSHAIRALNAIEQELIRRESLVSAERVSQLSQLRHPPARLVVVIDEFHALRDRLPDYMQRLNRLASLGRSLGMHLIVCTQNPMGQVHSDMKANISLNICLRVTDQMQSHELIGTDSAADISPSMPGGAYCHDGQRVIGFRCSAVRHVEALVDAVGTAARFHGCTPQRPLFSAPLAKRVALPDLRMPVDGSRHDIPFALADNGVIVEPIALDIDHGNIAVIGAYGRGKTNLLLHCASQSYLNGVGTVRFTHKMRNVYHTSEESHNARHRRDTFAPDGRRRLVWFVDDADDLLDPFRIDNAANDLRGALANPDVTVICAVEKANPLLADRCPTRIVFPTGDRANDLMAGIPGPMLDGFKPDDYTLAGRAVFIRQASACLIQCVELGDYAGPNVSF</sequence>
<dbReference type="InterPro" id="IPR027417">
    <property type="entry name" value="P-loop_NTPase"/>
</dbReference>
<keyword evidence="1 3" id="KW-0547">Nucleotide-binding</keyword>
<keyword evidence="5" id="KW-0472">Membrane</keyword>
<feature type="transmembrane region" description="Helical" evidence="5">
    <location>
        <begin position="36"/>
        <end position="55"/>
    </location>
</feature>
<dbReference type="AlphaFoldDB" id="W4N8H7"/>
<evidence type="ECO:0000313" key="8">
    <source>
        <dbReference type="Proteomes" id="UP000019155"/>
    </source>
</evidence>
<dbReference type="CDD" id="cd01127">
    <property type="entry name" value="TrwB_TraG_TraD_VirD4"/>
    <property type="match status" value="1"/>
</dbReference>
<dbReference type="PANTHER" id="PTHR22683">
    <property type="entry name" value="SPORULATION PROTEIN RELATED"/>
    <property type="match status" value="1"/>
</dbReference>
<dbReference type="SUPFAM" id="SSF52540">
    <property type="entry name" value="P-loop containing nucleoside triphosphate hydrolases"/>
    <property type="match status" value="2"/>
</dbReference>
<keyword evidence="8" id="KW-1185">Reference proteome</keyword>
<keyword evidence="5" id="KW-1133">Transmembrane helix</keyword>
<feature type="region of interest" description="Disordered" evidence="4">
    <location>
        <begin position="90"/>
        <end position="119"/>
    </location>
</feature>
<comment type="caution">
    <text evidence="7">The sequence shown here is derived from an EMBL/GenBank/DDBJ whole genome shotgun (WGS) entry which is preliminary data.</text>
</comment>
<evidence type="ECO:0000256" key="5">
    <source>
        <dbReference type="SAM" id="Phobius"/>
    </source>
</evidence>
<dbReference type="SMART" id="SM00382">
    <property type="entry name" value="AAA"/>
    <property type="match status" value="2"/>
</dbReference>
<dbReference type="InterPro" id="IPR050206">
    <property type="entry name" value="FtsK/SpoIIIE/SftA"/>
</dbReference>
<feature type="binding site" evidence="3">
    <location>
        <begin position="180"/>
        <end position="187"/>
    </location>
    <ligand>
        <name>ATP</name>
        <dbReference type="ChEBI" id="CHEBI:30616"/>
    </ligand>
</feature>
<evidence type="ECO:0000256" key="1">
    <source>
        <dbReference type="ARBA" id="ARBA00022741"/>
    </source>
</evidence>
<feature type="domain" description="FtsK" evidence="6">
    <location>
        <begin position="162"/>
        <end position="345"/>
    </location>
</feature>
<dbReference type="eggNOG" id="COG1674">
    <property type="taxonomic scope" value="Bacteria"/>
</dbReference>
<feature type="compositionally biased region" description="Polar residues" evidence="4">
    <location>
        <begin position="99"/>
        <end position="118"/>
    </location>
</feature>
<proteinExistence type="predicted"/>
<dbReference type="Gene3D" id="3.40.50.300">
    <property type="entry name" value="P-loop containing nucleotide triphosphate hydrolases"/>
    <property type="match status" value="1"/>
</dbReference>
<keyword evidence="2 3" id="KW-0067">ATP-binding</keyword>
<keyword evidence="5" id="KW-0812">Transmembrane</keyword>
<evidence type="ECO:0000256" key="4">
    <source>
        <dbReference type="SAM" id="MobiDB-lite"/>
    </source>
</evidence>
<dbReference type="PANTHER" id="PTHR22683:SF1">
    <property type="entry name" value="TYPE VII SECRETION SYSTEM PROTEIN ESSC"/>
    <property type="match status" value="1"/>
</dbReference>
<organism evidence="7 8">
    <name type="scientific">Bifidobacterium moukalabense DSM 27321</name>
    <dbReference type="NCBI Taxonomy" id="1435051"/>
    <lineage>
        <taxon>Bacteria</taxon>
        <taxon>Bacillati</taxon>
        <taxon>Actinomycetota</taxon>
        <taxon>Actinomycetes</taxon>
        <taxon>Bifidobacteriales</taxon>
        <taxon>Bifidobacteriaceae</taxon>
        <taxon>Bifidobacterium</taxon>
    </lineage>
</organism>
<feature type="transmembrane region" description="Helical" evidence="5">
    <location>
        <begin position="61"/>
        <end position="83"/>
    </location>
</feature>
<protein>
    <submittedName>
        <fullName evidence="7">DNA segregation ATPase</fullName>
    </submittedName>
</protein>
<evidence type="ECO:0000256" key="2">
    <source>
        <dbReference type="ARBA" id="ARBA00022840"/>
    </source>
</evidence>
<dbReference type="PROSITE" id="PS50901">
    <property type="entry name" value="FTSK"/>
    <property type="match status" value="1"/>
</dbReference>